<protein>
    <submittedName>
        <fullName evidence="2">Uncharacterized protein</fullName>
    </submittedName>
</protein>
<reference evidence="2" key="1">
    <citation type="submission" date="2022-11" db="UniProtKB">
        <authorList>
            <consortium name="WormBaseParasite"/>
        </authorList>
    </citation>
    <scope>IDENTIFICATION</scope>
</reference>
<dbReference type="Proteomes" id="UP000887580">
    <property type="component" value="Unplaced"/>
</dbReference>
<proteinExistence type="predicted"/>
<evidence type="ECO:0000313" key="1">
    <source>
        <dbReference type="Proteomes" id="UP000887580"/>
    </source>
</evidence>
<dbReference type="WBParaSite" id="PS1159_v2.g22219.t1">
    <property type="protein sequence ID" value="PS1159_v2.g22219.t1"/>
    <property type="gene ID" value="PS1159_v2.g22219"/>
</dbReference>
<name>A0AC35FYU2_9BILA</name>
<accession>A0AC35FYU2</accession>
<organism evidence="1 2">
    <name type="scientific">Panagrolaimus sp. PS1159</name>
    <dbReference type="NCBI Taxonomy" id="55785"/>
    <lineage>
        <taxon>Eukaryota</taxon>
        <taxon>Metazoa</taxon>
        <taxon>Ecdysozoa</taxon>
        <taxon>Nematoda</taxon>
        <taxon>Chromadorea</taxon>
        <taxon>Rhabditida</taxon>
        <taxon>Tylenchina</taxon>
        <taxon>Panagrolaimomorpha</taxon>
        <taxon>Panagrolaimoidea</taxon>
        <taxon>Panagrolaimidae</taxon>
        <taxon>Panagrolaimus</taxon>
    </lineage>
</organism>
<evidence type="ECO:0000313" key="2">
    <source>
        <dbReference type="WBParaSite" id="PS1159_v2.g22219.t1"/>
    </source>
</evidence>
<sequence>MIYVGQLGSKQNVLYAIYDAPTQAQTQAPSMVNRWVTGFTKTEDLAFSKNSHHLKNGGVHRITIRQGTADEVIGNRTFRKNNFENVNLEPNHPDAIIDRAMFKGGVCEFCEK</sequence>